<dbReference type="EMBL" id="KB446555">
    <property type="protein sequence ID" value="EME87301.1"/>
    <property type="molecule type" value="Genomic_DNA"/>
</dbReference>
<evidence type="ECO:0000313" key="2">
    <source>
        <dbReference type="EMBL" id="EME87301.1"/>
    </source>
</evidence>
<dbReference type="eggNOG" id="ENOG502T200">
    <property type="taxonomic scope" value="Eukaryota"/>
</dbReference>
<dbReference type="InterPro" id="IPR000182">
    <property type="entry name" value="GNAT_dom"/>
</dbReference>
<dbReference type="AlphaFoldDB" id="N1Q720"/>
<reference evidence="2 3" key="1">
    <citation type="journal article" date="2012" name="PLoS Pathog.">
        <title>Diverse lifestyles and strategies of plant pathogenesis encoded in the genomes of eighteen Dothideomycetes fungi.</title>
        <authorList>
            <person name="Ohm R.A."/>
            <person name="Feau N."/>
            <person name="Henrissat B."/>
            <person name="Schoch C.L."/>
            <person name="Horwitz B.A."/>
            <person name="Barry K.W."/>
            <person name="Condon B.J."/>
            <person name="Copeland A.C."/>
            <person name="Dhillon B."/>
            <person name="Glaser F."/>
            <person name="Hesse C.N."/>
            <person name="Kosti I."/>
            <person name="LaButti K."/>
            <person name="Lindquist E.A."/>
            <person name="Lucas S."/>
            <person name="Salamov A.A."/>
            <person name="Bradshaw R.E."/>
            <person name="Ciuffetti L."/>
            <person name="Hamelin R.C."/>
            <person name="Kema G.H.J."/>
            <person name="Lawrence C."/>
            <person name="Scott J.A."/>
            <person name="Spatafora J.W."/>
            <person name="Turgeon B.G."/>
            <person name="de Wit P.J.G.M."/>
            <person name="Zhong S."/>
            <person name="Goodwin S.B."/>
            <person name="Grigoriev I.V."/>
        </authorList>
    </citation>
    <scope>NUCLEOTIDE SEQUENCE [LARGE SCALE GENOMIC DNA]</scope>
    <source>
        <strain evidence="2 3">CIRAD86</strain>
    </source>
</reference>
<protein>
    <recommendedName>
        <fullName evidence="1">N-acetyltransferase domain-containing protein</fullName>
    </recommendedName>
</protein>
<evidence type="ECO:0000313" key="3">
    <source>
        <dbReference type="Proteomes" id="UP000016932"/>
    </source>
</evidence>
<dbReference type="Pfam" id="PF00583">
    <property type="entry name" value="Acetyltransf_1"/>
    <property type="match status" value="1"/>
</dbReference>
<dbReference type="SUPFAM" id="SSF55729">
    <property type="entry name" value="Acyl-CoA N-acyltransferases (Nat)"/>
    <property type="match status" value="1"/>
</dbReference>
<accession>N1Q720</accession>
<sequence>MPTQPPPNITINTITSKNLTDETLIPLFTLSQKVFSSPTDSHRPSHNLETWRSYLQQPGSILLYATHSNSPQTPVGLLFLHPRTAPEIGYSLPHIWIAAVEPESRGKGIFALLMRRMFDFVRDELGEREVTVCTYPERFGRMYGVLKKMGWEAVAWREEGKKVLMRVGV</sequence>
<gene>
    <name evidence="2" type="ORF">MYCFIDRAFT_209470</name>
</gene>
<evidence type="ECO:0000259" key="1">
    <source>
        <dbReference type="PROSITE" id="PS51186"/>
    </source>
</evidence>
<dbReference type="InterPro" id="IPR016181">
    <property type="entry name" value="Acyl_CoA_acyltransferase"/>
</dbReference>
<dbReference type="GO" id="GO:0016747">
    <property type="term" value="F:acyltransferase activity, transferring groups other than amino-acyl groups"/>
    <property type="evidence" value="ECO:0007669"/>
    <property type="project" value="InterPro"/>
</dbReference>
<name>N1Q720_PSEFD</name>
<dbReference type="RefSeq" id="XP_007920794.1">
    <property type="nucleotide sequence ID" value="XM_007922603.1"/>
</dbReference>
<dbReference type="Proteomes" id="UP000016932">
    <property type="component" value="Unassembled WGS sequence"/>
</dbReference>
<keyword evidence="3" id="KW-1185">Reference proteome</keyword>
<dbReference type="HOGENOM" id="CLU_070841_0_0_1"/>
<feature type="domain" description="N-acetyltransferase" evidence="1">
    <location>
        <begin position="14"/>
        <end position="169"/>
    </location>
</feature>
<dbReference type="PROSITE" id="PS51186">
    <property type="entry name" value="GNAT"/>
    <property type="match status" value="1"/>
</dbReference>
<organism evidence="2 3">
    <name type="scientific">Pseudocercospora fijiensis (strain CIRAD86)</name>
    <name type="common">Black leaf streak disease fungus</name>
    <name type="synonym">Mycosphaerella fijiensis</name>
    <dbReference type="NCBI Taxonomy" id="383855"/>
    <lineage>
        <taxon>Eukaryota</taxon>
        <taxon>Fungi</taxon>
        <taxon>Dikarya</taxon>
        <taxon>Ascomycota</taxon>
        <taxon>Pezizomycotina</taxon>
        <taxon>Dothideomycetes</taxon>
        <taxon>Dothideomycetidae</taxon>
        <taxon>Mycosphaerellales</taxon>
        <taxon>Mycosphaerellaceae</taxon>
        <taxon>Pseudocercospora</taxon>
    </lineage>
</organism>
<dbReference type="GeneID" id="19336802"/>
<dbReference type="Gene3D" id="3.40.630.30">
    <property type="match status" value="1"/>
</dbReference>
<proteinExistence type="predicted"/>
<dbReference type="CDD" id="cd04301">
    <property type="entry name" value="NAT_SF"/>
    <property type="match status" value="1"/>
</dbReference>
<dbReference type="OrthoDB" id="2794762at2759"/>
<dbReference type="KEGG" id="pfj:MYCFIDRAFT_209470"/>
<dbReference type="VEuPathDB" id="FungiDB:MYCFIDRAFT_209470"/>